<accession>A0A1Y1QV59</accession>
<dbReference type="AlphaFoldDB" id="A0A1Y1QV59"/>
<organism evidence="1 2">
    <name type="scientific">Thiothrix lacustris</name>
    <dbReference type="NCBI Taxonomy" id="525917"/>
    <lineage>
        <taxon>Bacteria</taxon>
        <taxon>Pseudomonadati</taxon>
        <taxon>Pseudomonadota</taxon>
        <taxon>Gammaproteobacteria</taxon>
        <taxon>Thiotrichales</taxon>
        <taxon>Thiotrichaceae</taxon>
        <taxon>Thiothrix</taxon>
    </lineage>
</organism>
<comment type="caution">
    <text evidence="1">The sequence shown here is derived from an EMBL/GenBank/DDBJ whole genome shotgun (WGS) entry which is preliminary data.</text>
</comment>
<protein>
    <submittedName>
        <fullName evidence="1">Uncharacterized protein</fullName>
    </submittedName>
</protein>
<dbReference type="EMBL" id="MTEJ01000027">
    <property type="protein sequence ID" value="OQX14563.1"/>
    <property type="molecule type" value="Genomic_DNA"/>
</dbReference>
<name>A0A1Y1QV59_9GAMM</name>
<dbReference type="Proteomes" id="UP000192491">
    <property type="component" value="Unassembled WGS sequence"/>
</dbReference>
<evidence type="ECO:0000313" key="2">
    <source>
        <dbReference type="Proteomes" id="UP000192491"/>
    </source>
</evidence>
<sequence length="121" mass="13594">MAWEPLQGETLLHTGLKPEFESWQFSNYNQPKLDEADAPSLEKFQKPQQPGWVFIGFEPSPEDGWQALWQATIAPEPIGYCAALFHPADTIAALESLEEILCELGPFAPPEFQTSNRVSFT</sequence>
<gene>
    <name evidence="1" type="ORF">BWK73_09210</name>
</gene>
<reference evidence="1 2" key="1">
    <citation type="submission" date="2017-01" db="EMBL/GenBank/DDBJ databases">
        <title>Novel large sulfur bacteria in the metagenomes of groundwater-fed chemosynthetic microbial mats in the Lake Huron basin.</title>
        <authorList>
            <person name="Sharrar A.M."/>
            <person name="Flood B.E."/>
            <person name="Bailey J.V."/>
            <person name="Jones D.S."/>
            <person name="Biddanda B."/>
            <person name="Ruberg S.A."/>
            <person name="Marcus D.N."/>
            <person name="Dick G.J."/>
        </authorList>
    </citation>
    <scope>NUCLEOTIDE SEQUENCE [LARGE SCALE GENOMIC DNA]</scope>
    <source>
        <strain evidence="1">A8</strain>
    </source>
</reference>
<evidence type="ECO:0000313" key="1">
    <source>
        <dbReference type="EMBL" id="OQX14563.1"/>
    </source>
</evidence>
<proteinExistence type="predicted"/>